<keyword evidence="6" id="KW-0560">Oxidoreductase</keyword>
<evidence type="ECO:0000256" key="2">
    <source>
        <dbReference type="ARBA" id="ARBA00022617"/>
    </source>
</evidence>
<keyword evidence="2 5" id="KW-0349">Heme</keyword>
<comment type="cofactor">
    <cofactor evidence="1 5">
        <name>heme</name>
        <dbReference type="ChEBI" id="CHEBI:30413"/>
    </cofactor>
</comment>
<dbReference type="InterPro" id="IPR050121">
    <property type="entry name" value="Cytochrome_P450_monoxygenase"/>
</dbReference>
<dbReference type="CDD" id="cd11058">
    <property type="entry name" value="CYP60B-like"/>
    <property type="match status" value="1"/>
</dbReference>
<name>A0AAX4IMZ1_9PEZI</name>
<dbReference type="SUPFAM" id="SSF48264">
    <property type="entry name" value="Cytochrome P450"/>
    <property type="match status" value="1"/>
</dbReference>
<protein>
    <submittedName>
        <fullName evidence="7">Cytochrome P450</fullName>
    </submittedName>
</protein>
<proteinExistence type="inferred from homology"/>
<comment type="similarity">
    <text evidence="6">Belongs to the cytochrome P450 family.</text>
</comment>
<dbReference type="GO" id="GO:0005506">
    <property type="term" value="F:iron ion binding"/>
    <property type="evidence" value="ECO:0007669"/>
    <property type="project" value="InterPro"/>
</dbReference>
<keyword evidence="3 5" id="KW-0479">Metal-binding</keyword>
<dbReference type="PRINTS" id="PR00385">
    <property type="entry name" value="P450"/>
</dbReference>
<evidence type="ECO:0000313" key="8">
    <source>
        <dbReference type="Proteomes" id="UP001322277"/>
    </source>
</evidence>
<dbReference type="GO" id="GO:0004497">
    <property type="term" value="F:monooxygenase activity"/>
    <property type="evidence" value="ECO:0007669"/>
    <property type="project" value="UniProtKB-KW"/>
</dbReference>
<dbReference type="InterPro" id="IPR017972">
    <property type="entry name" value="Cyt_P450_CS"/>
</dbReference>
<keyword evidence="6" id="KW-0503">Monooxygenase</keyword>
<dbReference type="GO" id="GO:0016705">
    <property type="term" value="F:oxidoreductase activity, acting on paired donors, with incorporation or reduction of molecular oxygen"/>
    <property type="evidence" value="ECO:0007669"/>
    <property type="project" value="InterPro"/>
</dbReference>
<dbReference type="InterPro" id="IPR036396">
    <property type="entry name" value="Cyt_P450_sf"/>
</dbReference>
<keyword evidence="8" id="KW-1185">Reference proteome</keyword>
<reference evidence="8" key="1">
    <citation type="journal article" date="2023" name="bioRxiv">
        <title>Complete genome of the Medicago anthracnose fungus, Colletotrichum destructivum, reveals a mini-chromosome-like region within a core chromosome.</title>
        <authorList>
            <person name="Lapalu N."/>
            <person name="Simon A."/>
            <person name="Lu A."/>
            <person name="Plaumann P.-L."/>
            <person name="Amselem J."/>
            <person name="Pigne S."/>
            <person name="Auger A."/>
            <person name="Koch C."/>
            <person name="Dallery J.-F."/>
            <person name="O'Connell R.J."/>
        </authorList>
    </citation>
    <scope>NUCLEOTIDE SEQUENCE [LARGE SCALE GENOMIC DNA]</scope>
    <source>
        <strain evidence="8">CBS 520.97</strain>
    </source>
</reference>
<dbReference type="PROSITE" id="PS00086">
    <property type="entry name" value="CYTOCHROME_P450"/>
    <property type="match status" value="1"/>
</dbReference>
<dbReference type="GeneID" id="87945783"/>
<evidence type="ECO:0000256" key="3">
    <source>
        <dbReference type="ARBA" id="ARBA00022723"/>
    </source>
</evidence>
<evidence type="ECO:0000256" key="6">
    <source>
        <dbReference type="RuleBase" id="RU000461"/>
    </source>
</evidence>
<dbReference type="InterPro" id="IPR002401">
    <property type="entry name" value="Cyt_P450_E_grp-I"/>
</dbReference>
<sequence length="536" mass="61131">MSTFAQTGLALGVWALLVSLAFLIAVKLAILQRHPLHQFPGPFTARFSNLNHCYIFLRGKQPYELLKLHQKYGPVVRVAPNELSFNTAQSWKDIYDKRKGHETFTKSDFYDGGNFAAEAHSIVSVRDPEEHAHMRRYLRDAFSDRSLREQEHLITELINSFVDKIGEFGDKPSGIDIVMWFNLVTFDIIGSLAFGQSFGGISSGVENAWVSIIVKSLRMGAMADCFRRFPLIGNIIKSMFPRLLKQVVHDARTHEKNTMDLVQRRINQPTDRKDFLTKILQHRHTDYLSDVQIAAHSSDFVYETPKTFLLLFAFARDKGTTRVTTRPLADRHYRIAGSETTATALSCVTYYLQKNPENLVRLRDEVRDYFKSFDDIDDASATGLPFLNAVILEGMRMYPPLPFPLPRVVPCDGDTIDGYFVPGGTVVSTNPFASSMSPSNFHDPWIFKPERWMDLTNKDVLSSSQPFSLGPRSCLGRSLGWLEMRTILAKIHYRYDLELVDPKLDWHAGSEMHTLWKKPQMNVIVRSRSDCDTAHN</sequence>
<dbReference type="AlphaFoldDB" id="A0AAX4IMZ1"/>
<evidence type="ECO:0000313" key="7">
    <source>
        <dbReference type="EMBL" id="WQF84266.1"/>
    </source>
</evidence>
<dbReference type="Gene3D" id="1.10.630.10">
    <property type="entry name" value="Cytochrome P450"/>
    <property type="match status" value="1"/>
</dbReference>
<dbReference type="Proteomes" id="UP001322277">
    <property type="component" value="Chromosome 6"/>
</dbReference>
<feature type="binding site" description="axial binding residue" evidence="5">
    <location>
        <position position="474"/>
    </location>
    <ligand>
        <name>heme</name>
        <dbReference type="ChEBI" id="CHEBI:30413"/>
    </ligand>
    <ligandPart>
        <name>Fe</name>
        <dbReference type="ChEBI" id="CHEBI:18248"/>
    </ligandPart>
</feature>
<organism evidence="7 8">
    <name type="scientific">Colletotrichum destructivum</name>
    <dbReference type="NCBI Taxonomy" id="34406"/>
    <lineage>
        <taxon>Eukaryota</taxon>
        <taxon>Fungi</taxon>
        <taxon>Dikarya</taxon>
        <taxon>Ascomycota</taxon>
        <taxon>Pezizomycotina</taxon>
        <taxon>Sordariomycetes</taxon>
        <taxon>Hypocreomycetidae</taxon>
        <taxon>Glomerellales</taxon>
        <taxon>Glomerellaceae</taxon>
        <taxon>Colletotrichum</taxon>
        <taxon>Colletotrichum destructivum species complex</taxon>
    </lineage>
</organism>
<dbReference type="Pfam" id="PF00067">
    <property type="entry name" value="p450"/>
    <property type="match status" value="1"/>
</dbReference>
<dbReference type="EMBL" id="CP137310">
    <property type="protein sequence ID" value="WQF84266.1"/>
    <property type="molecule type" value="Genomic_DNA"/>
</dbReference>
<accession>A0AAX4IMZ1</accession>
<dbReference type="RefSeq" id="XP_062781490.1">
    <property type="nucleotide sequence ID" value="XM_062925439.1"/>
</dbReference>
<gene>
    <name evidence="7" type="ORF">CDEST_09280</name>
</gene>
<dbReference type="KEGG" id="cdet:87945783"/>
<dbReference type="GO" id="GO:0020037">
    <property type="term" value="F:heme binding"/>
    <property type="evidence" value="ECO:0007669"/>
    <property type="project" value="InterPro"/>
</dbReference>
<evidence type="ECO:0000256" key="4">
    <source>
        <dbReference type="ARBA" id="ARBA00023004"/>
    </source>
</evidence>
<evidence type="ECO:0000256" key="5">
    <source>
        <dbReference type="PIRSR" id="PIRSR602401-1"/>
    </source>
</evidence>
<dbReference type="InterPro" id="IPR001128">
    <property type="entry name" value="Cyt_P450"/>
</dbReference>
<keyword evidence="4 5" id="KW-0408">Iron</keyword>
<dbReference type="PANTHER" id="PTHR24305:SF161">
    <property type="entry name" value="P450, PUTATIVE (EUROFUNG)-RELATED"/>
    <property type="match status" value="1"/>
</dbReference>
<dbReference type="PANTHER" id="PTHR24305">
    <property type="entry name" value="CYTOCHROME P450"/>
    <property type="match status" value="1"/>
</dbReference>
<dbReference type="PRINTS" id="PR00463">
    <property type="entry name" value="EP450I"/>
</dbReference>
<evidence type="ECO:0000256" key="1">
    <source>
        <dbReference type="ARBA" id="ARBA00001971"/>
    </source>
</evidence>